<dbReference type="Proteomes" id="UP000507222">
    <property type="component" value="Unassembled WGS sequence"/>
</dbReference>
<dbReference type="OrthoDB" id="26525at2759"/>
<dbReference type="Proteomes" id="UP000507245">
    <property type="component" value="Unassembled WGS sequence"/>
</dbReference>
<reference evidence="6" key="1">
    <citation type="journal article" date="2020" name="Genome Biol.">
        <title>Gamete binning: chromosome-level and haplotype-resolved genome assembly enabled by high-throughput single-cell sequencing of gamete genomes.</title>
        <authorList>
            <person name="Campoy J.A."/>
            <person name="Sun H."/>
            <person name="Goel M."/>
            <person name="Jiao W.-B."/>
            <person name="Folz-Donahue K."/>
            <person name="Wang N."/>
            <person name="Rubio M."/>
            <person name="Liu C."/>
            <person name="Kukat C."/>
            <person name="Ruiz D."/>
            <person name="Huettel B."/>
            <person name="Schneeberger K."/>
        </authorList>
    </citation>
    <scope>NUCLEOTIDE SEQUENCE [LARGE SCALE GENOMIC DNA]</scope>
    <source>
        <strain evidence="6">cv. Rojo Pasion</strain>
    </source>
</reference>
<gene>
    <name evidence="3" type="ORF">CURHAP_LOCUS8656</name>
    <name evidence="4" type="ORF">ORAREDHAP_LOCUS8627</name>
</gene>
<keyword evidence="1" id="KW-0106">Calcium</keyword>
<evidence type="ECO:0000256" key="1">
    <source>
        <dbReference type="ARBA" id="ARBA00022837"/>
    </source>
</evidence>
<dbReference type="AlphaFoldDB" id="A0A6J5TVF5"/>
<dbReference type="PROSITE" id="PS00018">
    <property type="entry name" value="EF_HAND_1"/>
    <property type="match status" value="1"/>
</dbReference>
<dbReference type="SMART" id="SM00054">
    <property type="entry name" value="EFh"/>
    <property type="match status" value="1"/>
</dbReference>
<evidence type="ECO:0000259" key="2">
    <source>
        <dbReference type="PROSITE" id="PS50222"/>
    </source>
</evidence>
<dbReference type="CDD" id="cd00051">
    <property type="entry name" value="EFh"/>
    <property type="match status" value="1"/>
</dbReference>
<dbReference type="InterPro" id="IPR018247">
    <property type="entry name" value="EF_Hand_1_Ca_BS"/>
</dbReference>
<dbReference type="GO" id="GO:0005509">
    <property type="term" value="F:calcium ion binding"/>
    <property type="evidence" value="ECO:0007669"/>
    <property type="project" value="InterPro"/>
</dbReference>
<dbReference type="InterPro" id="IPR011992">
    <property type="entry name" value="EF-hand-dom_pair"/>
</dbReference>
<dbReference type="PROSITE" id="PS50222">
    <property type="entry name" value="EF_HAND_2"/>
    <property type="match status" value="1"/>
</dbReference>
<dbReference type="Gene3D" id="1.10.238.10">
    <property type="entry name" value="EF-hand"/>
    <property type="match status" value="1"/>
</dbReference>
<dbReference type="EMBL" id="CAEKKB010000001">
    <property type="protein sequence ID" value="CAB4296938.1"/>
    <property type="molecule type" value="Genomic_DNA"/>
</dbReference>
<sequence length="96" mass="11129">MGYHSNLDKVHNKRAKVPYTKEQIRNVFKRHDKNGDGQLSKNELDAAFKELGSIWPPARAWFGQRYADEDGDGFISIDKELSKLVQYALELKYTLQ</sequence>
<evidence type="ECO:0000313" key="5">
    <source>
        <dbReference type="Proteomes" id="UP000507222"/>
    </source>
</evidence>
<dbReference type="Pfam" id="PF13405">
    <property type="entry name" value="EF-hand_6"/>
    <property type="match status" value="1"/>
</dbReference>
<protein>
    <recommendedName>
        <fullName evidence="2">EF-hand domain-containing protein</fullName>
    </recommendedName>
</protein>
<dbReference type="InterPro" id="IPR002048">
    <property type="entry name" value="EF_hand_dom"/>
</dbReference>
<dbReference type="Pfam" id="PF13202">
    <property type="entry name" value="EF-hand_5"/>
    <property type="match status" value="1"/>
</dbReference>
<dbReference type="EMBL" id="CAEKDK010000001">
    <property type="protein sequence ID" value="CAB4266378.1"/>
    <property type="molecule type" value="Genomic_DNA"/>
</dbReference>
<evidence type="ECO:0000313" key="3">
    <source>
        <dbReference type="EMBL" id="CAB4266378.1"/>
    </source>
</evidence>
<reference evidence="3 5" key="2">
    <citation type="submission" date="2020-05" db="EMBL/GenBank/DDBJ databases">
        <authorList>
            <person name="Campoy J."/>
            <person name="Schneeberger K."/>
            <person name="Spophaly S."/>
        </authorList>
    </citation>
    <scope>NUCLEOTIDE SEQUENCE [LARGE SCALE GENOMIC DNA]</scope>
    <source>
        <strain evidence="3">PruArmRojPasFocal</strain>
    </source>
</reference>
<name>A0A6J5TVF5_PRUAR</name>
<evidence type="ECO:0000313" key="6">
    <source>
        <dbReference type="Proteomes" id="UP000507245"/>
    </source>
</evidence>
<dbReference type="SUPFAM" id="SSF47473">
    <property type="entry name" value="EF-hand"/>
    <property type="match status" value="1"/>
</dbReference>
<keyword evidence="6" id="KW-1185">Reference proteome</keyword>
<accession>A0A6J5TVF5</accession>
<proteinExistence type="predicted"/>
<organism evidence="3 5">
    <name type="scientific">Prunus armeniaca</name>
    <name type="common">Apricot</name>
    <name type="synonym">Armeniaca vulgaris</name>
    <dbReference type="NCBI Taxonomy" id="36596"/>
    <lineage>
        <taxon>Eukaryota</taxon>
        <taxon>Viridiplantae</taxon>
        <taxon>Streptophyta</taxon>
        <taxon>Embryophyta</taxon>
        <taxon>Tracheophyta</taxon>
        <taxon>Spermatophyta</taxon>
        <taxon>Magnoliopsida</taxon>
        <taxon>eudicotyledons</taxon>
        <taxon>Gunneridae</taxon>
        <taxon>Pentapetalae</taxon>
        <taxon>rosids</taxon>
        <taxon>fabids</taxon>
        <taxon>Rosales</taxon>
        <taxon>Rosaceae</taxon>
        <taxon>Amygdaloideae</taxon>
        <taxon>Amygdaleae</taxon>
        <taxon>Prunus</taxon>
    </lineage>
</organism>
<evidence type="ECO:0000313" key="4">
    <source>
        <dbReference type="EMBL" id="CAB4296938.1"/>
    </source>
</evidence>
<feature type="domain" description="EF-hand" evidence="2">
    <location>
        <begin position="19"/>
        <end position="54"/>
    </location>
</feature>